<evidence type="ECO:0000259" key="1">
    <source>
        <dbReference type="PROSITE" id="PS51186"/>
    </source>
</evidence>
<gene>
    <name evidence="2" type="ORF">JMJ55_18960</name>
</gene>
<accession>A0ABS1V6W7</accession>
<dbReference type="SUPFAM" id="SSF55729">
    <property type="entry name" value="Acyl-CoA N-acyltransferases (Nat)"/>
    <property type="match status" value="1"/>
</dbReference>
<sequence>MATLLAEAGQIADGRELAERLMALRTAAGAVLIAVRWGPPSGLLVMHWYFTLHAARPTAQITTLLVGVEERRLGIGRLLVKAAAQAARTAGCGSLELTAASDAMDLQEFCRATGFVGAGPRFARSLRKGA</sequence>
<keyword evidence="3" id="KW-1185">Reference proteome</keyword>
<dbReference type="PROSITE" id="PS51186">
    <property type="entry name" value="GNAT"/>
    <property type="match status" value="1"/>
</dbReference>
<evidence type="ECO:0000313" key="2">
    <source>
        <dbReference type="EMBL" id="MBL6457419.1"/>
    </source>
</evidence>
<name>A0ABS1V6W7_9PROT</name>
<dbReference type="RefSeq" id="WP_202827160.1">
    <property type="nucleotide sequence ID" value="NZ_JAEUXJ010000008.1"/>
</dbReference>
<organism evidence="2 3">
    <name type="scientific">Belnapia mucosa</name>
    <dbReference type="NCBI Taxonomy" id="2804532"/>
    <lineage>
        <taxon>Bacteria</taxon>
        <taxon>Pseudomonadati</taxon>
        <taxon>Pseudomonadota</taxon>
        <taxon>Alphaproteobacteria</taxon>
        <taxon>Acetobacterales</taxon>
        <taxon>Roseomonadaceae</taxon>
        <taxon>Belnapia</taxon>
    </lineage>
</organism>
<dbReference type="InterPro" id="IPR016181">
    <property type="entry name" value="Acyl_CoA_acyltransferase"/>
</dbReference>
<proteinExistence type="predicted"/>
<dbReference type="Proteomes" id="UP000606490">
    <property type="component" value="Unassembled WGS sequence"/>
</dbReference>
<reference evidence="2 3" key="1">
    <citation type="submission" date="2021-01" db="EMBL/GenBank/DDBJ databases">
        <title>Belnapia mucosa sp. nov. and Belnapia arida sp. nov., isolated from the Tabernas Desert (Almeria, Spain).</title>
        <authorList>
            <person name="Molina-Menor E."/>
            <person name="Vidal-Verdu A."/>
            <person name="Calonge A."/>
            <person name="Satari L."/>
            <person name="Pereto Magraner J."/>
            <person name="Porcar Miralles M."/>
        </authorList>
    </citation>
    <scope>NUCLEOTIDE SEQUENCE [LARGE SCALE GENOMIC DNA]</scope>
    <source>
        <strain evidence="2 3">T6</strain>
    </source>
</reference>
<dbReference type="Gene3D" id="3.40.630.30">
    <property type="match status" value="1"/>
</dbReference>
<dbReference type="EMBL" id="JAEUXJ010000008">
    <property type="protein sequence ID" value="MBL6457419.1"/>
    <property type="molecule type" value="Genomic_DNA"/>
</dbReference>
<comment type="caution">
    <text evidence="2">The sequence shown here is derived from an EMBL/GenBank/DDBJ whole genome shotgun (WGS) entry which is preliminary data.</text>
</comment>
<feature type="domain" description="N-acetyltransferase" evidence="1">
    <location>
        <begin position="1"/>
        <end position="130"/>
    </location>
</feature>
<dbReference type="Pfam" id="PF00583">
    <property type="entry name" value="Acetyltransf_1"/>
    <property type="match status" value="1"/>
</dbReference>
<evidence type="ECO:0000313" key="3">
    <source>
        <dbReference type="Proteomes" id="UP000606490"/>
    </source>
</evidence>
<dbReference type="InterPro" id="IPR000182">
    <property type="entry name" value="GNAT_dom"/>
</dbReference>
<protein>
    <submittedName>
        <fullName evidence="2">GNAT family N-acetyltransferase</fullName>
    </submittedName>
</protein>